<feature type="compositionally biased region" description="Polar residues" evidence="1">
    <location>
        <begin position="448"/>
        <end position="462"/>
    </location>
</feature>
<evidence type="ECO:0000259" key="2">
    <source>
        <dbReference type="Pfam" id="PF15813"/>
    </source>
</evidence>
<feature type="non-terminal residue" evidence="3">
    <location>
        <position position="1"/>
    </location>
</feature>
<accession>A0AAW0HNB4</accession>
<feature type="region of interest" description="Disordered" evidence="1">
    <location>
        <begin position="1518"/>
        <end position="1542"/>
    </location>
</feature>
<comment type="caution">
    <text evidence="3">The sequence shown here is derived from an EMBL/GenBank/DDBJ whole genome shotgun (WGS) entry which is preliminary data.</text>
</comment>
<reference evidence="3 4" key="1">
    <citation type="journal article" date="2023" name="bioRxiv">
        <title>Conserved and derived expression patterns and positive selection on dental genes reveal complex evolutionary context of ever-growing rodent molars.</title>
        <authorList>
            <person name="Calamari Z.T."/>
            <person name="Song A."/>
            <person name="Cohen E."/>
            <person name="Akter M."/>
            <person name="Roy R.D."/>
            <person name="Hallikas O."/>
            <person name="Christensen M.M."/>
            <person name="Li P."/>
            <person name="Marangoni P."/>
            <person name="Jernvall J."/>
            <person name="Klein O.D."/>
        </authorList>
    </citation>
    <scope>NUCLEOTIDE SEQUENCE [LARGE SCALE GENOMIC DNA]</scope>
    <source>
        <strain evidence="3">V071</strain>
    </source>
</reference>
<dbReference type="PANTHER" id="PTHR28495:SF1">
    <property type="entry name" value="GENE, 17266-RELATED"/>
    <property type="match status" value="1"/>
</dbReference>
<feature type="compositionally biased region" description="Low complexity" evidence="1">
    <location>
        <begin position="755"/>
        <end position="765"/>
    </location>
</feature>
<dbReference type="PANTHER" id="PTHR28495">
    <property type="entry name" value="HYPOTHETICAL PROTEIN LOC100359752"/>
    <property type="match status" value="1"/>
</dbReference>
<dbReference type="EMBL" id="JBBHLL010000407">
    <property type="protein sequence ID" value="KAK7803707.1"/>
    <property type="molecule type" value="Genomic_DNA"/>
</dbReference>
<feature type="region of interest" description="Disordered" evidence="1">
    <location>
        <begin position="511"/>
        <end position="530"/>
    </location>
</feature>
<feature type="region of interest" description="Disordered" evidence="1">
    <location>
        <begin position="409"/>
        <end position="462"/>
    </location>
</feature>
<gene>
    <name evidence="3" type="ORF">U0070_003924</name>
</gene>
<evidence type="ECO:0000256" key="1">
    <source>
        <dbReference type="SAM" id="MobiDB-lite"/>
    </source>
</evidence>
<organism evidence="3 4">
    <name type="scientific">Myodes glareolus</name>
    <name type="common">Bank vole</name>
    <name type="synonym">Clethrionomys glareolus</name>
    <dbReference type="NCBI Taxonomy" id="447135"/>
    <lineage>
        <taxon>Eukaryota</taxon>
        <taxon>Metazoa</taxon>
        <taxon>Chordata</taxon>
        <taxon>Craniata</taxon>
        <taxon>Vertebrata</taxon>
        <taxon>Euteleostomi</taxon>
        <taxon>Mammalia</taxon>
        <taxon>Eutheria</taxon>
        <taxon>Euarchontoglires</taxon>
        <taxon>Glires</taxon>
        <taxon>Rodentia</taxon>
        <taxon>Myomorpha</taxon>
        <taxon>Muroidea</taxon>
        <taxon>Cricetidae</taxon>
        <taxon>Arvicolinae</taxon>
        <taxon>Myodes</taxon>
    </lineage>
</organism>
<feature type="domain" description="DUF4708" evidence="2">
    <location>
        <begin position="65"/>
        <end position="317"/>
    </location>
</feature>
<keyword evidence="4" id="KW-1185">Reference proteome</keyword>
<dbReference type="Proteomes" id="UP001488838">
    <property type="component" value="Unassembled WGS sequence"/>
</dbReference>
<evidence type="ECO:0000313" key="4">
    <source>
        <dbReference type="Proteomes" id="UP001488838"/>
    </source>
</evidence>
<name>A0AAW0HNB4_MYOGA</name>
<feature type="compositionally biased region" description="Polar residues" evidence="1">
    <location>
        <begin position="691"/>
        <end position="708"/>
    </location>
</feature>
<feature type="region of interest" description="Disordered" evidence="1">
    <location>
        <begin position="639"/>
        <end position="658"/>
    </location>
</feature>
<feature type="compositionally biased region" description="Basic and acidic residues" evidence="1">
    <location>
        <begin position="1525"/>
        <end position="1542"/>
    </location>
</feature>
<feature type="region of interest" description="Disordered" evidence="1">
    <location>
        <begin position="745"/>
        <end position="768"/>
    </location>
</feature>
<protein>
    <recommendedName>
        <fullName evidence="2">DUF4708 domain-containing protein</fullName>
    </recommendedName>
</protein>
<feature type="compositionally biased region" description="Low complexity" evidence="1">
    <location>
        <begin position="640"/>
        <end position="651"/>
    </location>
</feature>
<evidence type="ECO:0000313" key="3">
    <source>
        <dbReference type="EMBL" id="KAK7803707.1"/>
    </source>
</evidence>
<dbReference type="Pfam" id="PF15813">
    <property type="entry name" value="DUF4708"/>
    <property type="match status" value="1"/>
</dbReference>
<proteinExistence type="predicted"/>
<sequence length="1566" mass="174943">GFDASLAFLTSRERASQRRHIIRKQGKREEEGGQNRPSSETAMIVLRKLGRCFPRTRLKTPELNNPYLHKVCAVQIKLSSRMAEAEIRSTQIKMCRQLLLLHEDVLTAPVPGILNQIWVVMSIPFFKSGRLHAYIEKYGAKMETPRRVIPVILQSCLSYSLSARLAPAWNRTGHLLVQVLDINVTETQVCLSIDVYTIRLPPPELQEFDISQHVVEDFHTNQNAVIERHSILSNWCYILPSMKMGQIINVLHTPPPDCPFRSFDDFRRHWDDLYGYKLPEDHGDLKTYCSIYFRMAKERTFTYPLSCIRSQPIQFFPRVDLEGVLKSFLSDLKSKLPHICGFPIKMTSKPCYYTQELSRPQTQENKVKPPNLTTKSHFRAALTQASLLKPSGALPLVPQPTAANHKVEPLVSQQRSGLSSAGRFQPGSPQDRKPARPLRAPPLRVGQSKPSSENTQTQCDNLCSQSKRAPAFIPVFKRKSEQVSKDISTLGSVKRKQSAVTQPTLLAPKTSVTQWGKPSLGSAPRKRPESNIQIQARNLSQKNVRPLLGKSSELCEPEGKRPSSEVERAAHLTEGGPLSTNTMTQISDSSLSVVKSAGDSHTGRKCNLTSRFITQILGKSHESLRLKSQPHIFESDLETGDSQLQQQQLADQTEEADAAEHGLIEGKASQKHRRKLSLESSQSSTKHRSNAAHQRQSGSSRKQVPNTTKPKKSFRIPEAEYSVEPPTRAIAGLNTWKDEILAYSAEPRLTRETPTETPDTRSPSSGNPEFLRVTHFPGPLWSPDPHSWPVVRAEALDAEEPSCSSVLRDDEKQNVCSTSSENIFIRTYEFGFPCLTEHQHGTGRISFQRPLNSPSAGSAQNPARIIYKEGTKVWAYMETMKIGNISPELHFAPSGPPNSPSLETMGRASYLQLTEEVLGSQNTLLRTFTFNNFTPLRCALRRLPGKELLWCSQPPGLPWYSQNPMSLSYKFSKIRSRINAPAYQAHGSEFLLFNSIMLWKFLLAFYYRLPHLLKVDLGDFEADERKTDIIMLKIREGKERKEQQMFPSNGTQQQKHYYLPKAVGRLKPFSSCVKLCPAVSGCLLLSSFRSSNPRHSGTVGVQEDIVEPLRSPSSAVMTVWLRSITLTETQFPLAKGVNSSNLLRVMTGIPGGMSDKGLSGVLMRQEALHPLQFLCMVTFLRLHLSKESNPESGHQNISSTHLSALVRYRSVCCPLSLSHMTSTLKHPGSCQTSAPNSVYNPVDAPGLSLEKEASNEQRKSKVGELPGERGQYFGSHFIYYGLMFPNLKYHSELIGITGQPSVLINARFNLLSPWHLQKLGARRKGGLASVCDLGSLFLPKHFEMLLSLSPSHEKEAAFPWSLIAVTCDVYTGEPRVLARLAPSLSAPQQHLGMDGERLPPPTSWSSHLFAPAGSYANKEYFLKRYTETSICQSVGGERVGQRVCVCLVAMQGVEGSPGSVQWRWLPSLVSTLNYIPYSNVTVFCSCSEKSASPIVYRAEMSSAAFEVPAVLWILPTEHMNSGGREGGEEKEGEGKEGERKEAYSTPTPIIWKMNTVTFNGNRFQVI</sequence>
<dbReference type="InterPro" id="IPR031643">
    <property type="entry name" value="DUF4708"/>
</dbReference>
<feature type="region of interest" description="Disordered" evidence="1">
    <location>
        <begin position="18"/>
        <end position="39"/>
    </location>
</feature>
<feature type="region of interest" description="Disordered" evidence="1">
    <location>
        <begin position="664"/>
        <end position="720"/>
    </location>
</feature>